<gene>
    <name evidence="2" type="ORF">CEURO_LOCUS5284</name>
</gene>
<name>A0A9P1E2T1_CUSEU</name>
<feature type="region of interest" description="Disordered" evidence="1">
    <location>
        <begin position="109"/>
        <end position="141"/>
    </location>
</feature>
<evidence type="ECO:0000313" key="2">
    <source>
        <dbReference type="EMBL" id="CAH9074718.1"/>
    </source>
</evidence>
<reference evidence="2" key="1">
    <citation type="submission" date="2022-07" db="EMBL/GenBank/DDBJ databases">
        <authorList>
            <person name="Macas J."/>
            <person name="Novak P."/>
            <person name="Neumann P."/>
        </authorList>
    </citation>
    <scope>NUCLEOTIDE SEQUENCE</scope>
</reference>
<dbReference type="Proteomes" id="UP001152484">
    <property type="component" value="Unassembled WGS sequence"/>
</dbReference>
<evidence type="ECO:0000313" key="3">
    <source>
        <dbReference type="Proteomes" id="UP001152484"/>
    </source>
</evidence>
<proteinExistence type="predicted"/>
<dbReference type="AlphaFoldDB" id="A0A9P1E2T1"/>
<feature type="compositionally biased region" description="Polar residues" evidence="1">
    <location>
        <begin position="113"/>
        <end position="125"/>
    </location>
</feature>
<accession>A0A9P1E2T1</accession>
<protein>
    <submittedName>
        <fullName evidence="2">Uncharacterized protein</fullName>
    </submittedName>
</protein>
<keyword evidence="3" id="KW-1185">Reference proteome</keyword>
<dbReference type="EMBL" id="CAMAPE010000009">
    <property type="protein sequence ID" value="CAH9074718.1"/>
    <property type="molecule type" value="Genomic_DNA"/>
</dbReference>
<sequence length="187" mass="21589">MRFRVPRYQPRQEWGTVNPPLFTEPDLTEKSLFWVFPAKLRQGKNEQTEPETNLVRGVDGESWNFGSTDQRRRTLEMLENSENSNTKESAMEKDESLRLLYFPSKMNEKLTRGAQSPNSPKNSKVFSKRRAKRRNDGAVQSLQTPSLALNAEKRLLIHNVAKGMFKDSYLYTSALLYATNSPKSTKR</sequence>
<organism evidence="2 3">
    <name type="scientific">Cuscuta europaea</name>
    <name type="common">European dodder</name>
    <dbReference type="NCBI Taxonomy" id="41803"/>
    <lineage>
        <taxon>Eukaryota</taxon>
        <taxon>Viridiplantae</taxon>
        <taxon>Streptophyta</taxon>
        <taxon>Embryophyta</taxon>
        <taxon>Tracheophyta</taxon>
        <taxon>Spermatophyta</taxon>
        <taxon>Magnoliopsida</taxon>
        <taxon>eudicotyledons</taxon>
        <taxon>Gunneridae</taxon>
        <taxon>Pentapetalae</taxon>
        <taxon>asterids</taxon>
        <taxon>lamiids</taxon>
        <taxon>Solanales</taxon>
        <taxon>Convolvulaceae</taxon>
        <taxon>Cuscuteae</taxon>
        <taxon>Cuscuta</taxon>
        <taxon>Cuscuta subgen. Cuscuta</taxon>
    </lineage>
</organism>
<evidence type="ECO:0000256" key="1">
    <source>
        <dbReference type="SAM" id="MobiDB-lite"/>
    </source>
</evidence>
<comment type="caution">
    <text evidence="2">The sequence shown here is derived from an EMBL/GenBank/DDBJ whole genome shotgun (WGS) entry which is preliminary data.</text>
</comment>